<evidence type="ECO:0000259" key="2">
    <source>
        <dbReference type="SMART" id="SM00504"/>
    </source>
</evidence>
<dbReference type="AlphaFoldDB" id="A0AA36I692"/>
<evidence type="ECO:0000313" key="4">
    <source>
        <dbReference type="Proteomes" id="UP001178507"/>
    </source>
</evidence>
<dbReference type="Pfam" id="PF04564">
    <property type="entry name" value="U-box"/>
    <property type="match status" value="1"/>
</dbReference>
<feature type="compositionally biased region" description="Low complexity" evidence="1">
    <location>
        <begin position="26"/>
        <end position="37"/>
    </location>
</feature>
<dbReference type="InterPro" id="IPR003613">
    <property type="entry name" value="Ubox_domain"/>
</dbReference>
<dbReference type="SUPFAM" id="SSF57850">
    <property type="entry name" value="RING/U-box"/>
    <property type="match status" value="1"/>
</dbReference>
<feature type="compositionally biased region" description="Basic and acidic residues" evidence="1">
    <location>
        <begin position="1"/>
        <end position="11"/>
    </location>
</feature>
<reference evidence="3" key="1">
    <citation type="submission" date="2023-08" db="EMBL/GenBank/DDBJ databases">
        <authorList>
            <person name="Chen Y."/>
            <person name="Shah S."/>
            <person name="Dougan E. K."/>
            <person name="Thang M."/>
            <person name="Chan C."/>
        </authorList>
    </citation>
    <scope>NUCLEOTIDE SEQUENCE</scope>
</reference>
<evidence type="ECO:0000256" key="1">
    <source>
        <dbReference type="SAM" id="MobiDB-lite"/>
    </source>
</evidence>
<dbReference type="Gene3D" id="3.30.40.10">
    <property type="entry name" value="Zinc/RING finger domain, C3HC4 (zinc finger)"/>
    <property type="match status" value="1"/>
</dbReference>
<dbReference type="EMBL" id="CAUJNA010000774">
    <property type="protein sequence ID" value="CAJ1381041.1"/>
    <property type="molecule type" value="Genomic_DNA"/>
</dbReference>
<accession>A0AA36I692</accession>
<keyword evidence="4" id="KW-1185">Reference proteome</keyword>
<dbReference type="SMART" id="SM00504">
    <property type="entry name" value="Ubox"/>
    <property type="match status" value="1"/>
</dbReference>
<dbReference type="GO" id="GO:0016567">
    <property type="term" value="P:protein ubiquitination"/>
    <property type="evidence" value="ECO:0007669"/>
    <property type="project" value="InterPro"/>
</dbReference>
<dbReference type="InterPro" id="IPR013083">
    <property type="entry name" value="Znf_RING/FYVE/PHD"/>
</dbReference>
<organism evidence="3 4">
    <name type="scientific">Effrenium voratum</name>
    <dbReference type="NCBI Taxonomy" id="2562239"/>
    <lineage>
        <taxon>Eukaryota</taxon>
        <taxon>Sar</taxon>
        <taxon>Alveolata</taxon>
        <taxon>Dinophyceae</taxon>
        <taxon>Suessiales</taxon>
        <taxon>Symbiodiniaceae</taxon>
        <taxon>Effrenium</taxon>
    </lineage>
</organism>
<dbReference type="Proteomes" id="UP001178507">
    <property type="component" value="Unassembled WGS sequence"/>
</dbReference>
<feature type="region of interest" description="Disordered" evidence="1">
    <location>
        <begin position="1"/>
        <end position="42"/>
    </location>
</feature>
<dbReference type="GO" id="GO:0004842">
    <property type="term" value="F:ubiquitin-protein transferase activity"/>
    <property type="evidence" value="ECO:0007669"/>
    <property type="project" value="InterPro"/>
</dbReference>
<feature type="domain" description="U-box" evidence="2">
    <location>
        <begin position="367"/>
        <end position="429"/>
    </location>
</feature>
<protein>
    <recommendedName>
        <fullName evidence="2">U-box domain-containing protein</fullName>
    </recommendedName>
</protein>
<name>A0AA36I692_9DINO</name>
<feature type="region of interest" description="Disordered" evidence="1">
    <location>
        <begin position="326"/>
        <end position="348"/>
    </location>
</feature>
<sequence length="439" mass="47515">FQSREAQREWRPPCSRLRHPATSCGSWRSSPETSRSSKLLPTASSGRDALTTQMQVSLASAFVWLLISFGRSVGYRRLDAATLWAWTNGDALYACLLARSVLMLRELASSAAHELLVPPDLGLLEQAVVRAVLGLAGPDVAFAGVQAEVRSPRGCLVRHWARLAIAVCETGLTPALLDAPGARLASFCARLLNEDACAAEEASRMAAAMFRDVLAQCSDKFWRLLRAVPLEARQRSFLRDCAALALALPGSTECAALLEETVQAAGSAALPGLCCVASNAQLGPTEVPQLSHVLMGLTAQEKRVVASQLEKWTLRRDSAAWGSLLRDEPVETSPVAPSPPPTPLDPSQRKELAVGGLEALLVDAPPELCCSLDHRLVADPVRSPYGHVFDSASLACWLARNERCPHTGHPLALEMCTREDQLRRLSLDYVKRWARGLPP</sequence>
<proteinExistence type="predicted"/>
<gene>
    <name evidence="3" type="ORF">EVOR1521_LOCUS8843</name>
</gene>
<comment type="caution">
    <text evidence="3">The sequence shown here is derived from an EMBL/GenBank/DDBJ whole genome shotgun (WGS) entry which is preliminary data.</text>
</comment>
<feature type="non-terminal residue" evidence="3">
    <location>
        <position position="439"/>
    </location>
</feature>
<evidence type="ECO:0000313" key="3">
    <source>
        <dbReference type="EMBL" id="CAJ1381041.1"/>
    </source>
</evidence>